<dbReference type="Proteomes" id="UP000007431">
    <property type="component" value="Unassembled WGS sequence"/>
</dbReference>
<proteinExistence type="predicted"/>
<sequence>MNPATSSQELDTLIPCFGETEGTYDGAVRDTGSLYVLVEEDLLPLDLISLDRMRRPSHRARQIDLEIEQETPVMGLGLLGVEERHTLDPLPCDPVMSLTSTMATVTIESRGQVDWGAPFIFSVSHTFSADAATASGSGKHRASKQRRHHRRLSRSHPYSPERPLAKPLLTNLPPIEGLLAGEDDLAAAPLSPLVLPATWPSPIGSCRSSARPGSASRSTSIARSRYSSSSPARSVLAHAPMVLPEEPCQASWAVPG</sequence>
<feature type="region of interest" description="Disordered" evidence="1">
    <location>
        <begin position="205"/>
        <end position="230"/>
    </location>
</feature>
<keyword evidence="3" id="KW-1185">Reference proteome</keyword>
<dbReference type="EMBL" id="GL377305">
    <property type="protein sequence ID" value="EFI98078.1"/>
    <property type="molecule type" value="Genomic_DNA"/>
</dbReference>
<feature type="compositionally biased region" description="Basic residues" evidence="1">
    <location>
        <begin position="138"/>
        <end position="154"/>
    </location>
</feature>
<dbReference type="VEuPathDB" id="FungiDB:SCHCODRAFT_01211854"/>
<evidence type="ECO:0000256" key="1">
    <source>
        <dbReference type="SAM" id="MobiDB-lite"/>
    </source>
</evidence>
<name>D8Q2A3_SCHCM</name>
<feature type="non-terminal residue" evidence="2">
    <location>
        <position position="256"/>
    </location>
</feature>
<dbReference type="AlphaFoldDB" id="D8Q2A3"/>
<evidence type="ECO:0000313" key="3">
    <source>
        <dbReference type="Proteomes" id="UP000007431"/>
    </source>
</evidence>
<organism evidence="3">
    <name type="scientific">Schizophyllum commune (strain H4-8 / FGSC 9210)</name>
    <name type="common">Split gill fungus</name>
    <dbReference type="NCBI Taxonomy" id="578458"/>
    <lineage>
        <taxon>Eukaryota</taxon>
        <taxon>Fungi</taxon>
        <taxon>Dikarya</taxon>
        <taxon>Basidiomycota</taxon>
        <taxon>Agaricomycotina</taxon>
        <taxon>Agaricomycetes</taxon>
        <taxon>Agaricomycetidae</taxon>
        <taxon>Agaricales</taxon>
        <taxon>Schizophyllaceae</taxon>
        <taxon>Schizophyllum</taxon>
    </lineage>
</organism>
<dbReference type="HOGENOM" id="CLU_1086477_0_0_1"/>
<dbReference type="InParanoid" id="D8Q2A3"/>
<protein>
    <submittedName>
        <fullName evidence="2">Uncharacterized protein</fullName>
    </submittedName>
</protein>
<gene>
    <name evidence="2" type="ORF">SCHCODRAFT_108528</name>
</gene>
<reference evidence="2 3" key="1">
    <citation type="journal article" date="2010" name="Nat. Biotechnol.">
        <title>Genome sequence of the model mushroom Schizophyllum commune.</title>
        <authorList>
            <person name="Ohm R.A."/>
            <person name="de Jong J.F."/>
            <person name="Lugones L.G."/>
            <person name="Aerts A."/>
            <person name="Kothe E."/>
            <person name="Stajich J.E."/>
            <person name="de Vries R.P."/>
            <person name="Record E."/>
            <person name="Levasseur A."/>
            <person name="Baker S.E."/>
            <person name="Bartholomew K.A."/>
            <person name="Coutinho P.M."/>
            <person name="Erdmann S."/>
            <person name="Fowler T.J."/>
            <person name="Gathman A.C."/>
            <person name="Lombard V."/>
            <person name="Henrissat B."/>
            <person name="Knabe N."/>
            <person name="Kuees U."/>
            <person name="Lilly W.W."/>
            <person name="Lindquist E."/>
            <person name="Lucas S."/>
            <person name="Magnuson J.K."/>
            <person name="Piumi F."/>
            <person name="Raudaskoski M."/>
            <person name="Salamov A."/>
            <person name="Schmutz J."/>
            <person name="Schwarze F.W.M.R."/>
            <person name="vanKuyk P.A."/>
            <person name="Horton J.S."/>
            <person name="Grigoriev I.V."/>
            <person name="Woesten H.A.B."/>
        </authorList>
    </citation>
    <scope>NUCLEOTIDE SEQUENCE [LARGE SCALE GENOMIC DNA]</scope>
    <source>
        <strain evidence="3">H4-8 / FGSC 9210</strain>
    </source>
</reference>
<feature type="region of interest" description="Disordered" evidence="1">
    <location>
        <begin position="132"/>
        <end position="167"/>
    </location>
</feature>
<evidence type="ECO:0000313" key="2">
    <source>
        <dbReference type="EMBL" id="EFI98078.1"/>
    </source>
</evidence>
<accession>D8Q2A3</accession>